<comment type="caution">
    <text evidence="3">The sequence shown here is derived from an EMBL/GenBank/DDBJ whole genome shotgun (WGS) entry which is preliminary data.</text>
</comment>
<gene>
    <name evidence="3" type="ORF">CYY_008951</name>
</gene>
<evidence type="ECO:0000259" key="2">
    <source>
        <dbReference type="PROSITE" id="PS50086"/>
    </source>
</evidence>
<accession>A0A8J4PMA1</accession>
<dbReference type="SMART" id="SM00164">
    <property type="entry name" value="TBC"/>
    <property type="match status" value="1"/>
</dbReference>
<dbReference type="Gene3D" id="1.10.472.80">
    <property type="entry name" value="Ypt/Rab-GAP domain of gyp1p, domain 3"/>
    <property type="match status" value="1"/>
</dbReference>
<dbReference type="PANTHER" id="PTHR47219:SF9">
    <property type="entry name" value="GTPASE ACTIVATING PROTEIN AND CENTROSOME-ASSOCIATED, ISOFORM B"/>
    <property type="match status" value="1"/>
</dbReference>
<dbReference type="InterPro" id="IPR050302">
    <property type="entry name" value="Rab_GAP_TBC_domain"/>
</dbReference>
<evidence type="ECO:0000256" key="1">
    <source>
        <dbReference type="SAM" id="MobiDB-lite"/>
    </source>
</evidence>
<feature type="domain" description="Rab-GAP TBC" evidence="2">
    <location>
        <begin position="289"/>
        <end position="475"/>
    </location>
</feature>
<dbReference type="OrthoDB" id="294251at2759"/>
<dbReference type="Proteomes" id="UP000695562">
    <property type="component" value="Unassembled WGS sequence"/>
</dbReference>
<dbReference type="SUPFAM" id="SSF47923">
    <property type="entry name" value="Ypt/Rab-GAP domain of gyp1p"/>
    <property type="match status" value="2"/>
</dbReference>
<dbReference type="AlphaFoldDB" id="A0A8J4PMA1"/>
<dbReference type="PROSITE" id="PS50086">
    <property type="entry name" value="TBC_RABGAP"/>
    <property type="match status" value="1"/>
</dbReference>
<organism evidence="3 4">
    <name type="scientific">Polysphondylium violaceum</name>
    <dbReference type="NCBI Taxonomy" id="133409"/>
    <lineage>
        <taxon>Eukaryota</taxon>
        <taxon>Amoebozoa</taxon>
        <taxon>Evosea</taxon>
        <taxon>Eumycetozoa</taxon>
        <taxon>Dictyostelia</taxon>
        <taxon>Dictyosteliales</taxon>
        <taxon>Dictyosteliaceae</taxon>
        <taxon>Polysphondylium</taxon>
    </lineage>
</organism>
<dbReference type="FunFam" id="1.10.8.270:FF:000103">
    <property type="entry name" value="RabGAP"/>
    <property type="match status" value="1"/>
</dbReference>
<feature type="compositionally biased region" description="Low complexity" evidence="1">
    <location>
        <begin position="50"/>
        <end position="77"/>
    </location>
</feature>
<dbReference type="Gene3D" id="1.10.8.270">
    <property type="entry name" value="putative rabgap domain of human tbc1 domain family member 14 like domains"/>
    <property type="match status" value="1"/>
</dbReference>
<evidence type="ECO:0000313" key="3">
    <source>
        <dbReference type="EMBL" id="KAF2069729.1"/>
    </source>
</evidence>
<dbReference type="GO" id="GO:0005096">
    <property type="term" value="F:GTPase activator activity"/>
    <property type="evidence" value="ECO:0007669"/>
    <property type="project" value="TreeGrafter"/>
</dbReference>
<feature type="region of interest" description="Disordered" evidence="1">
    <location>
        <begin position="39"/>
        <end position="77"/>
    </location>
</feature>
<name>A0A8J4PMA1_9MYCE</name>
<dbReference type="PANTHER" id="PTHR47219">
    <property type="entry name" value="RAB GTPASE-ACTIVATING PROTEIN 1-LIKE"/>
    <property type="match status" value="1"/>
</dbReference>
<reference evidence="3" key="1">
    <citation type="submission" date="2020-01" db="EMBL/GenBank/DDBJ databases">
        <title>Development of genomics and gene disruption for Polysphondylium violaceum indicates a role for the polyketide synthase stlB in stalk morphogenesis.</title>
        <authorList>
            <person name="Narita B."/>
            <person name="Kawabe Y."/>
            <person name="Kin K."/>
            <person name="Saito T."/>
            <person name="Gibbs R."/>
            <person name="Kuspa A."/>
            <person name="Muzny D."/>
            <person name="Queller D."/>
            <person name="Richards S."/>
            <person name="Strassman J."/>
            <person name="Sucgang R."/>
            <person name="Worley K."/>
            <person name="Schaap P."/>
        </authorList>
    </citation>
    <scope>NUCLEOTIDE SEQUENCE</scope>
    <source>
        <strain evidence="3">QSvi11</strain>
    </source>
</reference>
<proteinExistence type="predicted"/>
<dbReference type="Pfam" id="PF00566">
    <property type="entry name" value="RabGAP-TBC"/>
    <property type="match status" value="1"/>
</dbReference>
<dbReference type="InterPro" id="IPR000195">
    <property type="entry name" value="Rab-GAP-TBC_dom"/>
</dbReference>
<dbReference type="GO" id="GO:0031267">
    <property type="term" value="F:small GTPase binding"/>
    <property type="evidence" value="ECO:0007669"/>
    <property type="project" value="TreeGrafter"/>
</dbReference>
<dbReference type="EMBL" id="AJWJ01000605">
    <property type="protein sequence ID" value="KAF2069729.1"/>
    <property type="molecule type" value="Genomic_DNA"/>
</dbReference>
<sequence length="551" mass="61782">MSSTISPHSPYNSPFHTTKYNSHISNSGSDLIATTTAKGEEIQETETEENSNSNSNSNNSSIDTPTNLNINENNSIDSNSTQVNNINNSHHMITTTTTTTTLSTLSLNDSEMNNQNTIIATSSINSDLLESSSICSSSDEHTTIPLSPCAISLGSLHLVDDSNSSVNNDDSFYGDDIQERLEAAMTPSTTTTATTTTTTTTTTMTLDEDDNFSIIENSGEMTTNGNIVSFSTKASPSFGSKAPDVRDSVNGFPRLSNIKKREYIWLEQVINYHKTKEITADMCKLAKVGIPTRVRGYVWRVFSNSIELERKNIGVYQHFLTGSNEEYEYKISKDIARTFPNNPIFCTEAGQNSLFNILKAYSIMDPEIGYTQGMSFICAVILSEMDELETFWVFTSVMKNFKLSSLYSNDLSLLRQYLYTIDRLIETTMPKLFSHFKEIGVTPVLFASEWISTLFTYNFALPVSKRLLDVFFVEGRFYLYKVALSVLKIYEKQLITFEFEDAVEFLKKLGYQIDPSLLIKIADSLPSSLDSLIEQFEEEFTHPHAPPSDYF</sequence>
<dbReference type="InterPro" id="IPR035969">
    <property type="entry name" value="Rab-GAP_TBC_sf"/>
</dbReference>
<evidence type="ECO:0000313" key="4">
    <source>
        <dbReference type="Proteomes" id="UP000695562"/>
    </source>
</evidence>
<keyword evidence="4" id="KW-1185">Reference proteome</keyword>
<protein>
    <recommendedName>
        <fullName evidence="2">Rab-GAP TBC domain-containing protein</fullName>
    </recommendedName>
</protein>